<organism evidence="3 4">
    <name type="scientific">Juglans regia</name>
    <name type="common">English walnut</name>
    <dbReference type="NCBI Taxonomy" id="51240"/>
    <lineage>
        <taxon>Eukaryota</taxon>
        <taxon>Viridiplantae</taxon>
        <taxon>Streptophyta</taxon>
        <taxon>Embryophyta</taxon>
        <taxon>Tracheophyta</taxon>
        <taxon>Spermatophyta</taxon>
        <taxon>Magnoliopsida</taxon>
        <taxon>eudicotyledons</taxon>
        <taxon>Gunneridae</taxon>
        <taxon>Pentapetalae</taxon>
        <taxon>rosids</taxon>
        <taxon>fabids</taxon>
        <taxon>Fagales</taxon>
        <taxon>Juglandaceae</taxon>
        <taxon>Juglans</taxon>
    </lineage>
</organism>
<dbReference type="InterPro" id="IPR025558">
    <property type="entry name" value="DUF4283"/>
</dbReference>
<dbReference type="GeneID" id="109007959"/>
<dbReference type="RefSeq" id="XP_018843422.2">
    <property type="nucleotide sequence ID" value="XM_018987877.2"/>
</dbReference>
<keyword evidence="3" id="KW-1185">Reference proteome</keyword>
<sequence length="316" mass="36025">MPATKARSFVDLVMTVPQPIPEVNLPMRSPNMIEGQVCFMFSKEEMVLSAEPFRYSLVLKFLKQRHSLDAIRMFIRVRWGLMGNAVVSSMSKNHNVFIRLTSEEDFNKAFSREASEINGVSYRVFHWTPGFTKEEETPIVPVWVMLPGLPPNFYHNSILKILTAPLGKFIRSDNSTRCTTRTDGARVCLEMDASKQHLDSFWIGTPSSSFKQDVVFETLPTFCSSCKLQGHNKTTSGGVKITEDQDVAKNDKVQEQGEERLTEKEVQKETRKSQVREVRDKEIVIQEFGSLNSPVNKENISDGEMEEQEFVPDSMK</sequence>
<accession>A0A2I4GHP9</accession>
<dbReference type="AlphaFoldDB" id="A0A2I4GHP9"/>
<dbReference type="Gramene" id="Jr10_15480_p1">
    <property type="protein sequence ID" value="cds.Jr10_15480_p1"/>
    <property type="gene ID" value="Jr10_15480"/>
</dbReference>
<dbReference type="KEGG" id="jre:109007959"/>
<dbReference type="Proteomes" id="UP000235220">
    <property type="component" value="Chromosome 10"/>
</dbReference>
<dbReference type="Pfam" id="PF14111">
    <property type="entry name" value="DUF4283"/>
    <property type="match status" value="1"/>
</dbReference>
<name>A0A2I4GHP9_JUGRE</name>
<dbReference type="OrthoDB" id="1002340at2759"/>
<feature type="compositionally biased region" description="Acidic residues" evidence="1">
    <location>
        <begin position="301"/>
        <end position="310"/>
    </location>
</feature>
<gene>
    <name evidence="4" type="primary">LOC109007959</name>
</gene>
<evidence type="ECO:0000256" key="1">
    <source>
        <dbReference type="SAM" id="MobiDB-lite"/>
    </source>
</evidence>
<evidence type="ECO:0000313" key="3">
    <source>
        <dbReference type="Proteomes" id="UP000235220"/>
    </source>
</evidence>
<reference evidence="4" key="1">
    <citation type="submission" date="2025-08" db="UniProtKB">
        <authorList>
            <consortium name="RefSeq"/>
        </authorList>
    </citation>
    <scope>IDENTIFICATION</scope>
    <source>
        <tissue evidence="4">Leaves</tissue>
    </source>
</reference>
<evidence type="ECO:0000259" key="2">
    <source>
        <dbReference type="Pfam" id="PF14111"/>
    </source>
</evidence>
<feature type="region of interest" description="Disordered" evidence="1">
    <location>
        <begin position="294"/>
        <end position="316"/>
    </location>
</feature>
<protein>
    <submittedName>
        <fullName evidence="4">Uncharacterized protein LOC109007959</fullName>
    </submittedName>
</protein>
<evidence type="ECO:0000313" key="4">
    <source>
        <dbReference type="RefSeq" id="XP_018843422.2"/>
    </source>
</evidence>
<dbReference type="PANTHER" id="PTHR31286:SF99">
    <property type="entry name" value="DUF4283 DOMAIN-CONTAINING PROTEIN"/>
    <property type="match status" value="1"/>
</dbReference>
<dbReference type="InterPro" id="IPR040256">
    <property type="entry name" value="At4g02000-like"/>
</dbReference>
<feature type="region of interest" description="Disordered" evidence="1">
    <location>
        <begin position="254"/>
        <end position="273"/>
    </location>
</feature>
<feature type="domain" description="DUF4283" evidence="2">
    <location>
        <begin position="51"/>
        <end position="132"/>
    </location>
</feature>
<proteinExistence type="predicted"/>
<dbReference type="PANTHER" id="PTHR31286">
    <property type="entry name" value="GLYCINE-RICH CELL WALL STRUCTURAL PROTEIN 1.8-LIKE"/>
    <property type="match status" value="1"/>
</dbReference>